<sequence>MARSLPASPPSRLRAWRRNKALGRFLANKLAVFGALILLTFAALALLAPVISPYDPAQASFTDLRSAPSPEHAFGTDELGRDNLTRVLYGARVSLSAGLVSVTLAMLSGTFFGLIAGYFRGWLDELIMRVVDAMLALPFLVLAITLAAILGPSLQNTMLAIAIVTAPAFARVARGEVLAQREREYVQAAQALGASSGRTLWRHLLPNISGPLIVQTSLAIANAVLAESSLSFLGLGVQPPTPSWGSMLNTARGYLADAPWLAIFPGLAIFLTVLAFNLVGDGLREALDPRGRTS</sequence>
<comment type="similarity">
    <text evidence="7">Belongs to the binding-protein-dependent transport system permease family.</text>
</comment>
<evidence type="ECO:0000256" key="2">
    <source>
        <dbReference type="ARBA" id="ARBA00022448"/>
    </source>
</evidence>
<dbReference type="PROSITE" id="PS50928">
    <property type="entry name" value="ABC_TM1"/>
    <property type="match status" value="1"/>
</dbReference>
<dbReference type="PANTHER" id="PTHR43386:SF1">
    <property type="entry name" value="D,D-DIPEPTIDE TRANSPORT SYSTEM PERMEASE PROTEIN DDPC-RELATED"/>
    <property type="match status" value="1"/>
</dbReference>
<feature type="domain" description="ABC transmembrane type-1" evidence="8">
    <location>
        <begin position="91"/>
        <end position="280"/>
    </location>
</feature>
<comment type="caution">
    <text evidence="9">The sequence shown here is derived from an EMBL/GenBank/DDBJ whole genome shotgun (WGS) entry which is preliminary data.</text>
</comment>
<dbReference type="EMBL" id="JACHFN010000007">
    <property type="protein sequence ID" value="MBB5234676.1"/>
    <property type="molecule type" value="Genomic_DNA"/>
</dbReference>
<keyword evidence="4 7" id="KW-0812">Transmembrane</keyword>
<dbReference type="GO" id="GO:0005886">
    <property type="term" value="C:plasma membrane"/>
    <property type="evidence" value="ECO:0007669"/>
    <property type="project" value="UniProtKB-SubCell"/>
</dbReference>
<name>A0A7W8GGE2_9DEIO</name>
<evidence type="ECO:0000256" key="4">
    <source>
        <dbReference type="ARBA" id="ARBA00022692"/>
    </source>
</evidence>
<feature type="transmembrane region" description="Helical" evidence="7">
    <location>
        <begin position="131"/>
        <end position="150"/>
    </location>
</feature>
<reference evidence="9 10" key="1">
    <citation type="submission" date="2020-08" db="EMBL/GenBank/DDBJ databases">
        <title>Genomic Encyclopedia of Type Strains, Phase IV (KMG-IV): sequencing the most valuable type-strain genomes for metagenomic binning, comparative biology and taxonomic classification.</title>
        <authorList>
            <person name="Goeker M."/>
        </authorList>
    </citation>
    <scope>NUCLEOTIDE SEQUENCE [LARGE SCALE GENOMIC DNA]</scope>
    <source>
        <strain evidence="9 10">DSM 101791</strain>
    </source>
</reference>
<evidence type="ECO:0000256" key="5">
    <source>
        <dbReference type="ARBA" id="ARBA00022989"/>
    </source>
</evidence>
<accession>A0A7W8GGE2</accession>
<dbReference type="InterPro" id="IPR035906">
    <property type="entry name" value="MetI-like_sf"/>
</dbReference>
<dbReference type="Pfam" id="PF00528">
    <property type="entry name" value="BPD_transp_1"/>
    <property type="match status" value="1"/>
</dbReference>
<dbReference type="Gene3D" id="1.10.3720.10">
    <property type="entry name" value="MetI-like"/>
    <property type="match status" value="1"/>
</dbReference>
<keyword evidence="2 7" id="KW-0813">Transport</keyword>
<dbReference type="Pfam" id="PF12911">
    <property type="entry name" value="OppC_N"/>
    <property type="match status" value="1"/>
</dbReference>
<keyword evidence="5 7" id="KW-1133">Transmembrane helix</keyword>
<keyword evidence="6 7" id="KW-0472">Membrane</keyword>
<dbReference type="SUPFAM" id="SSF161098">
    <property type="entry name" value="MetI-like"/>
    <property type="match status" value="1"/>
</dbReference>
<comment type="subcellular location">
    <subcellularLocation>
        <location evidence="1 7">Cell membrane</location>
        <topology evidence="1 7">Multi-pass membrane protein</topology>
    </subcellularLocation>
</comment>
<feature type="transmembrane region" description="Helical" evidence="7">
    <location>
        <begin position="258"/>
        <end position="280"/>
    </location>
</feature>
<dbReference type="AlphaFoldDB" id="A0A7W8GGE2"/>
<evidence type="ECO:0000256" key="1">
    <source>
        <dbReference type="ARBA" id="ARBA00004651"/>
    </source>
</evidence>
<dbReference type="Proteomes" id="UP000525389">
    <property type="component" value="Unassembled WGS sequence"/>
</dbReference>
<dbReference type="CDD" id="cd06261">
    <property type="entry name" value="TM_PBP2"/>
    <property type="match status" value="1"/>
</dbReference>
<gene>
    <name evidence="9" type="ORF">HNQ09_002119</name>
</gene>
<dbReference type="InterPro" id="IPR025966">
    <property type="entry name" value="OppC_N"/>
</dbReference>
<evidence type="ECO:0000256" key="6">
    <source>
        <dbReference type="ARBA" id="ARBA00023136"/>
    </source>
</evidence>
<dbReference type="RefSeq" id="WP_184028817.1">
    <property type="nucleotide sequence ID" value="NZ_JACHFN010000007.1"/>
</dbReference>
<dbReference type="InterPro" id="IPR000515">
    <property type="entry name" value="MetI-like"/>
</dbReference>
<evidence type="ECO:0000313" key="9">
    <source>
        <dbReference type="EMBL" id="MBB5234676.1"/>
    </source>
</evidence>
<keyword evidence="10" id="KW-1185">Reference proteome</keyword>
<dbReference type="GO" id="GO:0055085">
    <property type="term" value="P:transmembrane transport"/>
    <property type="evidence" value="ECO:0007669"/>
    <property type="project" value="InterPro"/>
</dbReference>
<evidence type="ECO:0000259" key="8">
    <source>
        <dbReference type="PROSITE" id="PS50928"/>
    </source>
</evidence>
<feature type="transmembrane region" description="Helical" evidence="7">
    <location>
        <begin position="95"/>
        <end position="119"/>
    </location>
</feature>
<proteinExistence type="inferred from homology"/>
<protein>
    <submittedName>
        <fullName evidence="9">Peptide/nickel transport system permease protein</fullName>
    </submittedName>
</protein>
<dbReference type="InterPro" id="IPR050366">
    <property type="entry name" value="BP-dependent_transpt_permease"/>
</dbReference>
<keyword evidence="3" id="KW-1003">Cell membrane</keyword>
<evidence type="ECO:0000313" key="10">
    <source>
        <dbReference type="Proteomes" id="UP000525389"/>
    </source>
</evidence>
<organism evidence="9 10">
    <name type="scientific">Deinococcus budaensis</name>
    <dbReference type="NCBI Taxonomy" id="1665626"/>
    <lineage>
        <taxon>Bacteria</taxon>
        <taxon>Thermotogati</taxon>
        <taxon>Deinococcota</taxon>
        <taxon>Deinococci</taxon>
        <taxon>Deinococcales</taxon>
        <taxon>Deinococcaceae</taxon>
        <taxon>Deinococcus</taxon>
    </lineage>
</organism>
<dbReference type="PANTHER" id="PTHR43386">
    <property type="entry name" value="OLIGOPEPTIDE TRANSPORT SYSTEM PERMEASE PROTEIN APPC"/>
    <property type="match status" value="1"/>
</dbReference>
<evidence type="ECO:0000256" key="3">
    <source>
        <dbReference type="ARBA" id="ARBA00022475"/>
    </source>
</evidence>
<evidence type="ECO:0000256" key="7">
    <source>
        <dbReference type="RuleBase" id="RU363032"/>
    </source>
</evidence>